<evidence type="ECO:0000313" key="3">
    <source>
        <dbReference type="EMBL" id="KZZ88892.1"/>
    </source>
</evidence>
<comment type="caution">
    <text evidence="3">The sequence shown here is derived from an EMBL/GenBank/DDBJ whole genome shotgun (WGS) entry which is preliminary data.</text>
</comment>
<organism evidence="3 4">
    <name type="scientific">Ascosphaera apis ARSEF 7405</name>
    <dbReference type="NCBI Taxonomy" id="392613"/>
    <lineage>
        <taxon>Eukaryota</taxon>
        <taxon>Fungi</taxon>
        <taxon>Dikarya</taxon>
        <taxon>Ascomycota</taxon>
        <taxon>Pezizomycotina</taxon>
        <taxon>Eurotiomycetes</taxon>
        <taxon>Eurotiomycetidae</taxon>
        <taxon>Onygenales</taxon>
        <taxon>Ascosphaeraceae</taxon>
        <taxon>Ascosphaera</taxon>
    </lineage>
</organism>
<keyword evidence="4" id="KW-1185">Reference proteome</keyword>
<dbReference type="Gene3D" id="3.40.720.10">
    <property type="entry name" value="Alkaline Phosphatase, subunit A"/>
    <property type="match status" value="2"/>
</dbReference>
<sequence length="649" mass="72044">MSTLWGAMLLGMAATFQGAFAGSLKDIKHVIIFMQENRSFNNYFGTMAGVRGFNDPNIQKNTDKRTAYHQFTKADQLDDDSPYLLPWYLGYKGGDSLDAIQCMIAGSNSYKNNQASINGGLNDHHVINNTAWSWGYLKRSDIDVQWALAEGWTIGDMYQESSVTSTSPNRVYLASGTVNTPGGPQSPDEGGVYIDNNETPGCEGDHLNCYPLKWKTVYEIYEEHGVTWQVYQDKDNFGDNPLAWFKQFQDADDNSTLAQRGLAYPGLQKFYDDARAGTLPEVSFVVGPMELSEHPPYAPKDGGWLQRQVMDAVVNGAAYNSSALIVSYDETGGWGDHVSPYHAPPGTPGEWLEDPYGLFGQTFIGPGLRVPFYIISPWTRGGRVFTEHADHTSQILFVEEWLKARGWTGIETPELNSWRREHMSNLVNAFDFDHPDMSIPDIPQGRTPHKNKYGEWDGAPHCQSLHSPQRPDVPYDNQPKEIPKGTVEEGYKQVIGNLTEGRFLVFRDKDSNTSLIHSDKDYTTQTKVGATAGGPDYKSARFVAHYYNGGNFSNELTHYEQDGPFILSTPAMYDWIGEDGKIVPKKEQAAPIDIAFHPGGDGSSRGYTLTYTSGKSAGKAFAVTSDGDVKVGDSGDASLFDIYSVTYYN</sequence>
<dbReference type="InterPro" id="IPR007312">
    <property type="entry name" value="Phosphoesterase"/>
</dbReference>
<accession>A0A167WIJ4</accession>
<dbReference type="Pfam" id="PF04185">
    <property type="entry name" value="Phosphoesterase"/>
    <property type="match status" value="1"/>
</dbReference>
<evidence type="ECO:0000256" key="2">
    <source>
        <dbReference type="SAM" id="SignalP"/>
    </source>
</evidence>
<keyword evidence="1" id="KW-0378">Hydrolase</keyword>
<protein>
    <submittedName>
        <fullName evidence="3">Plc-e</fullName>
    </submittedName>
</protein>
<proteinExistence type="predicted"/>
<dbReference type="Proteomes" id="UP000242877">
    <property type="component" value="Unassembled WGS sequence"/>
</dbReference>
<evidence type="ECO:0000313" key="4">
    <source>
        <dbReference type="Proteomes" id="UP000242877"/>
    </source>
</evidence>
<gene>
    <name evidence="3" type="ORF">AAP_04684</name>
</gene>
<dbReference type="InterPro" id="IPR017850">
    <property type="entry name" value="Alkaline_phosphatase_core_sf"/>
</dbReference>
<dbReference type="PANTHER" id="PTHR31956:SF1">
    <property type="entry name" value="NON-SPECIFIC PHOSPHOLIPASE C1"/>
    <property type="match status" value="1"/>
</dbReference>
<dbReference type="VEuPathDB" id="FungiDB:AAP_04684"/>
<dbReference type="CDD" id="cd16014">
    <property type="entry name" value="PLC"/>
    <property type="match status" value="1"/>
</dbReference>
<dbReference type="EMBL" id="AZGZ01000023">
    <property type="protein sequence ID" value="KZZ88892.1"/>
    <property type="molecule type" value="Genomic_DNA"/>
</dbReference>
<dbReference type="AlphaFoldDB" id="A0A167WIJ4"/>
<feature type="chain" id="PRO_5007893974" evidence="2">
    <location>
        <begin position="22"/>
        <end position="649"/>
    </location>
</feature>
<name>A0A167WIJ4_9EURO</name>
<dbReference type="GO" id="GO:0042578">
    <property type="term" value="F:phosphoric ester hydrolase activity"/>
    <property type="evidence" value="ECO:0007669"/>
    <property type="project" value="UniProtKB-ARBA"/>
</dbReference>
<reference evidence="3 4" key="1">
    <citation type="journal article" date="2016" name="Genome Biol. Evol.">
        <title>Divergent and convergent evolution of fungal pathogenicity.</title>
        <authorList>
            <person name="Shang Y."/>
            <person name="Xiao G."/>
            <person name="Zheng P."/>
            <person name="Cen K."/>
            <person name="Zhan S."/>
            <person name="Wang C."/>
        </authorList>
    </citation>
    <scope>NUCLEOTIDE SEQUENCE [LARGE SCALE GENOMIC DNA]</scope>
    <source>
        <strain evidence="3 4">ARSEF 7405</strain>
    </source>
</reference>
<dbReference type="OrthoDB" id="4202280at2759"/>
<evidence type="ECO:0000256" key="1">
    <source>
        <dbReference type="ARBA" id="ARBA00022801"/>
    </source>
</evidence>
<keyword evidence="2" id="KW-0732">Signal</keyword>
<feature type="signal peptide" evidence="2">
    <location>
        <begin position="1"/>
        <end position="21"/>
    </location>
</feature>
<dbReference type="PANTHER" id="PTHR31956">
    <property type="entry name" value="NON-SPECIFIC PHOSPHOLIPASE C4-RELATED"/>
    <property type="match status" value="1"/>
</dbReference>